<dbReference type="InterPro" id="IPR053164">
    <property type="entry name" value="IS1016-like_transposase"/>
</dbReference>
<protein>
    <submittedName>
        <fullName evidence="3 4">ISXO2-like transposase domain-containing protein</fullName>
    </submittedName>
</protein>
<reference evidence="2" key="1">
    <citation type="submission" date="2013-11" db="EMBL/GenBank/DDBJ databases">
        <authorList>
            <person name="Aslett M."/>
        </authorList>
    </citation>
    <scope>NUCLEOTIDE SEQUENCE [LARGE SCALE GENOMIC DNA]</scope>
    <source>
        <strain evidence="2">Edinburgh</strain>
    </source>
</reference>
<feature type="domain" description="ISXO2-like transposase" evidence="1">
    <location>
        <begin position="130"/>
        <end position="272"/>
    </location>
</feature>
<evidence type="ECO:0000313" key="2">
    <source>
        <dbReference type="Proteomes" id="UP000046395"/>
    </source>
</evidence>
<dbReference type="Pfam" id="PF12762">
    <property type="entry name" value="DDE_Tnp_IS1595"/>
    <property type="match status" value="1"/>
</dbReference>
<sequence>MVNFLTLGKMSELELVAYLQEKGLLHRERRCAKGHAMKLTPGRSGRGPTWRCRADGCCEECSIRKGTWFDRPRKKTPLMTAVLFMYDWCRQVSSIKNCARELGMTKNAVVTWNHWLRQLATEAASADAVQIGGEGLTVEVDETLFSRRKYNVGRLLPQQWVFGGICRETGDLFAVPVPDRSRETLLALILKHVRPGSTVMTDQWRAYSRLSAEGFTHLTVNHSVNFVDRVTGAHTQTIESLWAQLKRSSKLRCGMRRSLLKWHLGEQVWRRRCRGQETFERLLNDIATLYPPS</sequence>
<accession>A0A5S6Q288</accession>
<keyword evidence="2" id="KW-1185">Reference proteome</keyword>
<organism evidence="2 4">
    <name type="scientific">Trichuris muris</name>
    <name type="common">Mouse whipworm</name>
    <dbReference type="NCBI Taxonomy" id="70415"/>
    <lineage>
        <taxon>Eukaryota</taxon>
        <taxon>Metazoa</taxon>
        <taxon>Ecdysozoa</taxon>
        <taxon>Nematoda</taxon>
        <taxon>Enoplea</taxon>
        <taxon>Dorylaimia</taxon>
        <taxon>Trichinellida</taxon>
        <taxon>Trichuridae</taxon>
        <taxon>Trichuris</taxon>
    </lineage>
</organism>
<evidence type="ECO:0000259" key="1">
    <source>
        <dbReference type="SMART" id="SM01126"/>
    </source>
</evidence>
<dbReference type="InterPro" id="IPR024445">
    <property type="entry name" value="Tnp_ISXO2-like"/>
</dbReference>
<reference evidence="2" key="2">
    <citation type="submission" date="2014-03" db="EMBL/GenBank/DDBJ databases">
        <title>The whipworm genome and dual-species transcriptomics of an intimate host-pathogen interaction.</title>
        <authorList>
            <person name="Foth B.J."/>
            <person name="Tsai I.J."/>
            <person name="Reid A.J."/>
            <person name="Bancroft A.J."/>
            <person name="Nichol S."/>
            <person name="Tracey A."/>
            <person name="Holroyd N."/>
            <person name="Cotton J.A."/>
            <person name="Stanley E.J."/>
            <person name="Zarowiecki M."/>
            <person name="Liu J.Z."/>
            <person name="Huckvale T."/>
            <person name="Cooper P.J."/>
            <person name="Grencis R.K."/>
            <person name="Berriman M."/>
        </authorList>
    </citation>
    <scope>NUCLEOTIDE SEQUENCE [LARGE SCALE GENOMIC DNA]</scope>
    <source>
        <strain evidence="2">Edinburgh</strain>
    </source>
</reference>
<name>A0A5S6Q288_TRIMR</name>
<dbReference type="SMART" id="SM01126">
    <property type="entry name" value="DDE_Tnp_IS1595"/>
    <property type="match status" value="1"/>
</dbReference>
<proteinExistence type="predicted"/>
<dbReference type="AlphaFoldDB" id="A0A5S6Q288"/>
<evidence type="ECO:0000313" key="4">
    <source>
        <dbReference type="WBParaSite" id="TMUE_0000001343.1"/>
    </source>
</evidence>
<dbReference type="WBParaSite" id="TMUE_0000000932.1">
    <property type="protein sequence ID" value="TMUE_0000000932.1"/>
    <property type="gene ID" value="WBGene00296852"/>
</dbReference>
<dbReference type="PANTHER" id="PTHR47163:SF2">
    <property type="entry name" value="SI:DKEY-17M8.2"/>
    <property type="match status" value="1"/>
</dbReference>
<dbReference type="NCBIfam" id="NF033547">
    <property type="entry name" value="transpos_IS1595"/>
    <property type="match status" value="1"/>
</dbReference>
<dbReference type="WBParaSite" id="TMUE_0000001343.1">
    <property type="protein sequence ID" value="TMUE_0000001343.1"/>
    <property type="gene ID" value="WBGene00297240"/>
</dbReference>
<evidence type="ECO:0000313" key="3">
    <source>
        <dbReference type="WBParaSite" id="TMUE_0000000932.1"/>
    </source>
</evidence>
<dbReference type="PANTHER" id="PTHR47163">
    <property type="entry name" value="DDE_TNP_IS1595 DOMAIN-CONTAINING PROTEIN"/>
    <property type="match status" value="1"/>
</dbReference>
<dbReference type="Proteomes" id="UP000046395">
    <property type="component" value="Unassembled WGS sequence"/>
</dbReference>
<reference evidence="3 4" key="3">
    <citation type="submission" date="2019-12" db="UniProtKB">
        <authorList>
            <consortium name="WormBaseParasite"/>
        </authorList>
    </citation>
    <scope>IDENTIFICATION</scope>
</reference>